<protein>
    <submittedName>
        <fullName evidence="5">Transcriptional antiterminator with PTS regulation domain, SPy0181 ortholog</fullName>
    </submittedName>
</protein>
<sequence>MLLDKKSYDLLVYLLVLEQHQTISHIAEKLEQSRRKIYYHLEKINDSLPDDVEPITSIPRLGILLSPEQKAACQKLLHQTDSYFYVMSADERLILTTLAIATSNSRMTIDRLISICQVSRNTVLSDLNQLRNRLSEAGLGIKLSVTKAKGYHFEGHPMAFIQYCYGVLLSLDQMVSNRFAEIVFEQLRNINQPHLLASDALHTYIGQFFVEAELKLGKSLNQKERHFFVNSLPYLLLAYRKLECPATFRDLLSQELAPVRKRLEFRLVEEMNLAVQERFDLALEALEIDIITLLLLSFRKDKDSHLESSDYASLRQSLVTYLNYFQEHFGSQFINREDLEKQLLMHCKSLLYRKQYGIPSYNPLTETIKEKYERLYTMVASTIYLLEGGWQVSLNDDEIAFLVIHIGGAIRRHKDNYHQKKTVIVSDDGIAIQKFLLSRTQRFIPSLKIEAVFTTEQFQSVADLLQINFIITTQDSLETDLPVLFVNPLMTNDDIVKLLRVTQGNTQPWDAQGIQEKIKVCIEQFAPGCKHTDQLTKSIEEVIYQDFISDFISYGRY</sequence>
<dbReference type="RefSeq" id="WP_095123490.1">
    <property type="nucleotide sequence ID" value="NZ_LT906454.1"/>
</dbReference>
<dbReference type="PANTHER" id="PTHR30185">
    <property type="entry name" value="CRYPTIC BETA-GLUCOSIDE BGL OPERON ANTITERMINATOR"/>
    <property type="match status" value="1"/>
</dbReference>
<dbReference type="EMBL" id="LT906454">
    <property type="protein sequence ID" value="SNV45601.1"/>
    <property type="molecule type" value="Genomic_DNA"/>
</dbReference>
<dbReference type="InterPro" id="IPR036634">
    <property type="entry name" value="PRD_sf"/>
</dbReference>
<dbReference type="SUPFAM" id="SSF63520">
    <property type="entry name" value="PTS-regulatory domain, PRD"/>
    <property type="match status" value="1"/>
</dbReference>
<proteinExistence type="predicted"/>
<dbReference type="Gene3D" id="1.10.1790.10">
    <property type="entry name" value="PRD domain"/>
    <property type="match status" value="1"/>
</dbReference>
<reference evidence="5 6" key="1">
    <citation type="submission" date="2017-06" db="EMBL/GenBank/DDBJ databases">
        <authorList>
            <consortium name="Pathogen Informatics"/>
        </authorList>
    </citation>
    <scope>NUCLEOTIDE SEQUENCE [LARGE SCALE GENOMIC DNA]</scope>
    <source>
        <strain evidence="5 6">NCTC11291</strain>
    </source>
</reference>
<evidence type="ECO:0000313" key="5">
    <source>
        <dbReference type="EMBL" id="SNV45601.1"/>
    </source>
</evidence>
<keyword evidence="1" id="KW-0677">Repeat</keyword>
<dbReference type="CDD" id="cd05568">
    <property type="entry name" value="PTS_IIB_bgl_like"/>
    <property type="match status" value="1"/>
</dbReference>
<dbReference type="GO" id="GO:0006355">
    <property type="term" value="P:regulation of DNA-templated transcription"/>
    <property type="evidence" value="ECO:0007669"/>
    <property type="project" value="InterPro"/>
</dbReference>
<feature type="domain" description="PRD" evidence="4">
    <location>
        <begin position="309"/>
        <end position="416"/>
    </location>
</feature>
<evidence type="ECO:0000313" key="6">
    <source>
        <dbReference type="Proteomes" id="UP000215144"/>
    </source>
</evidence>
<dbReference type="Pfam" id="PF00874">
    <property type="entry name" value="PRD"/>
    <property type="match status" value="1"/>
</dbReference>
<evidence type="ECO:0000256" key="1">
    <source>
        <dbReference type="ARBA" id="ARBA00022737"/>
    </source>
</evidence>
<organism evidence="5 6">
    <name type="scientific">Streptococcus acidominimus</name>
    <dbReference type="NCBI Taxonomy" id="1326"/>
    <lineage>
        <taxon>Bacteria</taxon>
        <taxon>Bacillati</taxon>
        <taxon>Bacillota</taxon>
        <taxon>Bacilli</taxon>
        <taxon>Lactobacillales</taxon>
        <taxon>Streptococcaceae</taxon>
        <taxon>Streptococcus</taxon>
    </lineage>
</organism>
<dbReference type="Proteomes" id="UP000215144">
    <property type="component" value="Chromosome 1"/>
</dbReference>
<keyword evidence="3" id="KW-0804">Transcription</keyword>
<dbReference type="InterPro" id="IPR011608">
    <property type="entry name" value="PRD"/>
</dbReference>
<dbReference type="PANTHER" id="PTHR30185:SF18">
    <property type="entry name" value="TRANSCRIPTIONAL REGULATOR MTLR"/>
    <property type="match status" value="1"/>
</dbReference>
<dbReference type="PROSITE" id="PS51372">
    <property type="entry name" value="PRD_2"/>
    <property type="match status" value="1"/>
</dbReference>
<dbReference type="InterPro" id="IPR050661">
    <property type="entry name" value="BglG_antiterminators"/>
</dbReference>
<evidence type="ECO:0000256" key="2">
    <source>
        <dbReference type="ARBA" id="ARBA00023015"/>
    </source>
</evidence>
<dbReference type="AlphaFoldDB" id="A0A239XFI9"/>
<keyword evidence="2" id="KW-0805">Transcription regulation</keyword>
<dbReference type="Gene3D" id="1.10.10.10">
    <property type="entry name" value="Winged helix-like DNA-binding domain superfamily/Winged helix DNA-binding domain"/>
    <property type="match status" value="1"/>
</dbReference>
<dbReference type="OrthoDB" id="369398at2"/>
<evidence type="ECO:0000259" key="4">
    <source>
        <dbReference type="PROSITE" id="PS51372"/>
    </source>
</evidence>
<dbReference type="KEGG" id="saco:SAME_02044"/>
<accession>A0A239XFI9</accession>
<evidence type="ECO:0000256" key="3">
    <source>
        <dbReference type="ARBA" id="ARBA00023163"/>
    </source>
</evidence>
<dbReference type="InterPro" id="IPR036388">
    <property type="entry name" value="WH-like_DNA-bd_sf"/>
</dbReference>
<name>A0A239XFI9_STRAI</name>
<gene>
    <name evidence="5" type="primary">licR_4</name>
    <name evidence="5" type="ORF">SAMEA4504048_02044</name>
</gene>